<gene>
    <name evidence="2" type="ORF">GTZ93_27280</name>
</gene>
<accession>A0A7X4YE24</accession>
<dbReference type="EMBL" id="JAAAPK010000008">
    <property type="protein sequence ID" value="NBC43511.1"/>
    <property type="molecule type" value="Genomic_DNA"/>
</dbReference>
<evidence type="ECO:0000313" key="2">
    <source>
        <dbReference type="EMBL" id="NBC43511.1"/>
    </source>
</evidence>
<evidence type="ECO:0008006" key="4">
    <source>
        <dbReference type="Google" id="ProtNLM"/>
    </source>
</evidence>
<reference evidence="2 3" key="1">
    <citation type="submission" date="2020-01" db="EMBL/GenBank/DDBJ databases">
        <title>The draft genome sequence of Corallococcus exiguus DSM 14696.</title>
        <authorList>
            <person name="Zhang X."/>
            <person name="Zhu H."/>
        </authorList>
    </citation>
    <scope>NUCLEOTIDE SEQUENCE [LARGE SCALE GENOMIC DNA]</scope>
    <source>
        <strain evidence="2 3">DSM 14696</strain>
    </source>
</reference>
<evidence type="ECO:0000256" key="1">
    <source>
        <dbReference type="SAM" id="SignalP"/>
    </source>
</evidence>
<dbReference type="AlphaFoldDB" id="A0A7X4YE24"/>
<name>A0A7X4YE24_9BACT</name>
<dbReference type="Proteomes" id="UP000537825">
    <property type="component" value="Unassembled WGS sequence"/>
</dbReference>
<sequence>MTSGRFVRLAAVATAVVSSTFLMLAPAGCDESQSVACTDNCPAVEGAYPLTFLGDAGLSAECVNLNVQPLADGEVLNIQRTGGNALTASLAGVALTGQVYATGDLTLIGTPLPSGDGGVSATYTLTATHTGGAEDGGLGQSNLTGNFSGQFSRVQGTSAQRCNVARPFTATRQ</sequence>
<protein>
    <recommendedName>
        <fullName evidence="4">Lipoprotein</fullName>
    </recommendedName>
</protein>
<keyword evidence="3" id="KW-1185">Reference proteome</keyword>
<feature type="signal peptide" evidence="1">
    <location>
        <begin position="1"/>
        <end position="24"/>
    </location>
</feature>
<proteinExistence type="predicted"/>
<comment type="caution">
    <text evidence="2">The sequence shown here is derived from an EMBL/GenBank/DDBJ whole genome shotgun (WGS) entry which is preliminary data.</text>
</comment>
<dbReference type="RefSeq" id="WP_139916062.1">
    <property type="nucleotide sequence ID" value="NZ_CBCSLE010000004.1"/>
</dbReference>
<keyword evidence="1" id="KW-0732">Signal</keyword>
<organism evidence="2 3">
    <name type="scientific">Corallococcus exiguus</name>
    <dbReference type="NCBI Taxonomy" id="83462"/>
    <lineage>
        <taxon>Bacteria</taxon>
        <taxon>Pseudomonadati</taxon>
        <taxon>Myxococcota</taxon>
        <taxon>Myxococcia</taxon>
        <taxon>Myxococcales</taxon>
        <taxon>Cystobacterineae</taxon>
        <taxon>Myxococcaceae</taxon>
        <taxon>Corallococcus</taxon>
    </lineage>
</organism>
<feature type="chain" id="PRO_5031079651" description="Lipoprotein" evidence="1">
    <location>
        <begin position="25"/>
        <end position="173"/>
    </location>
</feature>
<evidence type="ECO:0000313" key="3">
    <source>
        <dbReference type="Proteomes" id="UP000537825"/>
    </source>
</evidence>